<feature type="transmembrane region" description="Helical" evidence="6">
    <location>
        <begin position="185"/>
        <end position="204"/>
    </location>
</feature>
<dbReference type="InterPro" id="IPR019421">
    <property type="entry name" value="7TM_GPCR_serpentine_rcpt_Srd"/>
</dbReference>
<keyword evidence="4 6" id="KW-1133">Transmembrane helix</keyword>
<evidence type="ECO:0000313" key="8">
    <source>
        <dbReference type="Proteomes" id="UP001328107"/>
    </source>
</evidence>
<dbReference type="PANTHER" id="PTHR22945:SF40">
    <property type="entry name" value="SERPENTINE RECEPTOR, CLASS D (DELTA)-RELATED"/>
    <property type="match status" value="1"/>
</dbReference>
<evidence type="ECO:0000256" key="2">
    <source>
        <dbReference type="ARBA" id="ARBA00009166"/>
    </source>
</evidence>
<evidence type="ECO:0008006" key="9">
    <source>
        <dbReference type="Google" id="ProtNLM"/>
    </source>
</evidence>
<feature type="transmembrane region" description="Helical" evidence="6">
    <location>
        <begin position="268"/>
        <end position="289"/>
    </location>
</feature>
<protein>
    <recommendedName>
        <fullName evidence="9">G protein-coupled receptor</fullName>
    </recommendedName>
</protein>
<feature type="transmembrane region" description="Helical" evidence="6">
    <location>
        <begin position="236"/>
        <end position="256"/>
    </location>
</feature>
<evidence type="ECO:0000256" key="6">
    <source>
        <dbReference type="SAM" id="Phobius"/>
    </source>
</evidence>
<reference evidence="8" key="1">
    <citation type="submission" date="2022-10" db="EMBL/GenBank/DDBJ databases">
        <title>Genome assembly of Pristionchus species.</title>
        <authorList>
            <person name="Yoshida K."/>
            <person name="Sommer R.J."/>
        </authorList>
    </citation>
    <scope>NUCLEOTIDE SEQUENCE [LARGE SCALE GENOMIC DNA]</scope>
    <source>
        <strain evidence="8">RS5460</strain>
    </source>
</reference>
<organism evidence="7 8">
    <name type="scientific">Pristionchus mayeri</name>
    <dbReference type="NCBI Taxonomy" id="1317129"/>
    <lineage>
        <taxon>Eukaryota</taxon>
        <taxon>Metazoa</taxon>
        <taxon>Ecdysozoa</taxon>
        <taxon>Nematoda</taxon>
        <taxon>Chromadorea</taxon>
        <taxon>Rhabditida</taxon>
        <taxon>Rhabditina</taxon>
        <taxon>Diplogasteromorpha</taxon>
        <taxon>Diplogasteroidea</taxon>
        <taxon>Neodiplogasteridae</taxon>
        <taxon>Pristionchus</taxon>
    </lineage>
</organism>
<comment type="caution">
    <text evidence="7">The sequence shown here is derived from an EMBL/GenBank/DDBJ whole genome shotgun (WGS) entry which is preliminary data.</text>
</comment>
<dbReference type="Pfam" id="PF10317">
    <property type="entry name" value="7TM_GPCR_Srd"/>
    <property type="match status" value="1"/>
</dbReference>
<feature type="non-terminal residue" evidence="7">
    <location>
        <position position="304"/>
    </location>
</feature>
<evidence type="ECO:0000256" key="5">
    <source>
        <dbReference type="ARBA" id="ARBA00023136"/>
    </source>
</evidence>
<keyword evidence="5 6" id="KW-0472">Membrane</keyword>
<dbReference type="GO" id="GO:0016020">
    <property type="term" value="C:membrane"/>
    <property type="evidence" value="ECO:0007669"/>
    <property type="project" value="UniProtKB-SubCell"/>
</dbReference>
<accession>A0AAN4ZC25</accession>
<feature type="transmembrane region" description="Helical" evidence="6">
    <location>
        <begin position="86"/>
        <end position="111"/>
    </location>
</feature>
<keyword evidence="8" id="KW-1185">Reference proteome</keyword>
<gene>
    <name evidence="7" type="ORF">PMAYCL1PPCAC_08191</name>
</gene>
<feature type="transmembrane region" description="Helical" evidence="6">
    <location>
        <begin position="43"/>
        <end position="66"/>
    </location>
</feature>
<dbReference type="EMBL" id="BTRK01000002">
    <property type="protein sequence ID" value="GMR37996.1"/>
    <property type="molecule type" value="Genomic_DNA"/>
</dbReference>
<name>A0AAN4ZC25_9BILA</name>
<evidence type="ECO:0000256" key="1">
    <source>
        <dbReference type="ARBA" id="ARBA00004141"/>
    </source>
</evidence>
<dbReference type="Proteomes" id="UP001328107">
    <property type="component" value="Unassembled WGS sequence"/>
</dbReference>
<evidence type="ECO:0000256" key="4">
    <source>
        <dbReference type="ARBA" id="ARBA00022989"/>
    </source>
</evidence>
<sequence length="304" mass="34196">MTAPLIISIIHYLVCTVGTITNLGLIAIIIFRTPRSMRSYSILLFSQTLLQSVTCITSGMVFMRLIPQDMSVFFVMSGHSFSSYRVMYYLYSAMLHGHAHYAIMLAVCFAYRLFVILYPIPRVRIAAAAVTMIYLPTFIIFIWFATSTLYDQATSKQLLARRGPDYVFDENDIVTGVVSFLEPSAITGIFWVIVPCLPAYVIVIEVSRRISRKLSSNSAHLSEKTRASHKEIMKGLVLQACLPAVYLLSSGTYIAGQMNPAHSLNFEFSTHMSGELIAATSPFLTLYFVKPYQRSNITIFNRIN</sequence>
<feature type="transmembrane region" description="Helical" evidence="6">
    <location>
        <begin position="6"/>
        <end position="31"/>
    </location>
</feature>
<comment type="similarity">
    <text evidence="2">Belongs to the nematode receptor-like protein srd family.</text>
</comment>
<evidence type="ECO:0000313" key="7">
    <source>
        <dbReference type="EMBL" id="GMR37996.1"/>
    </source>
</evidence>
<dbReference type="AlphaFoldDB" id="A0AAN4ZC25"/>
<dbReference type="PANTHER" id="PTHR22945">
    <property type="entry name" value="SERPENTINE RECEPTOR, CLASS D DELTA"/>
    <property type="match status" value="1"/>
</dbReference>
<proteinExistence type="inferred from homology"/>
<feature type="transmembrane region" description="Helical" evidence="6">
    <location>
        <begin position="123"/>
        <end position="145"/>
    </location>
</feature>
<dbReference type="InterPro" id="IPR050920">
    <property type="entry name" value="Nematode_rcpt-like_delta"/>
</dbReference>
<comment type="subcellular location">
    <subcellularLocation>
        <location evidence="1">Membrane</location>
        <topology evidence="1">Multi-pass membrane protein</topology>
    </subcellularLocation>
</comment>
<keyword evidence="3 6" id="KW-0812">Transmembrane</keyword>
<evidence type="ECO:0000256" key="3">
    <source>
        <dbReference type="ARBA" id="ARBA00022692"/>
    </source>
</evidence>